<keyword evidence="3" id="KW-1185">Reference proteome</keyword>
<protein>
    <submittedName>
        <fullName evidence="2">Uncharacterized protein</fullName>
    </submittedName>
</protein>
<keyword evidence="1" id="KW-0472">Membrane</keyword>
<organism evidence="2 3">
    <name type="scientific">Caproicibacter fermentans</name>
    <dbReference type="NCBI Taxonomy" id="2576756"/>
    <lineage>
        <taxon>Bacteria</taxon>
        <taxon>Bacillati</taxon>
        <taxon>Bacillota</taxon>
        <taxon>Clostridia</taxon>
        <taxon>Eubacteriales</taxon>
        <taxon>Acutalibacteraceae</taxon>
        <taxon>Caproicibacter</taxon>
    </lineage>
</organism>
<evidence type="ECO:0000313" key="3">
    <source>
        <dbReference type="Proteomes" id="UP000469440"/>
    </source>
</evidence>
<sequence>MQNVFQNIRALALQNNQNVWTVLIKVAVLLAMVVFLFQFYQYKARKKPLRYPKLHAGGHFLSFLVDVYLAIVLSLSQFIGLTLFILASYAYSIYYKPPEAKH</sequence>
<reference evidence="2 3" key="1">
    <citation type="submission" date="2019-09" db="EMBL/GenBank/DDBJ databases">
        <title>Genome sequence of Clostridium sp. EA1.</title>
        <authorList>
            <person name="Poehlein A."/>
            <person name="Bengelsdorf F.R."/>
            <person name="Daniel R."/>
        </authorList>
    </citation>
    <scope>NUCLEOTIDE SEQUENCE [LARGE SCALE GENOMIC DNA]</scope>
    <source>
        <strain evidence="2 3">EA1</strain>
    </source>
</reference>
<dbReference type="Proteomes" id="UP000469440">
    <property type="component" value="Unassembled WGS sequence"/>
</dbReference>
<accession>A0A6N8HYY8</accession>
<feature type="transmembrane region" description="Helical" evidence="1">
    <location>
        <begin position="60"/>
        <end position="91"/>
    </location>
</feature>
<dbReference type="RefSeq" id="WP_156990322.1">
    <property type="nucleotide sequence ID" value="NZ_VWXL01000052.1"/>
</dbReference>
<dbReference type="EMBL" id="VWXL01000052">
    <property type="protein sequence ID" value="MVB10919.1"/>
    <property type="molecule type" value="Genomic_DNA"/>
</dbReference>
<dbReference type="AlphaFoldDB" id="A0A6N8HYY8"/>
<keyword evidence="1" id="KW-1133">Transmembrane helix</keyword>
<name>A0A6N8HYY8_9FIRM</name>
<evidence type="ECO:0000313" key="2">
    <source>
        <dbReference type="EMBL" id="MVB10919.1"/>
    </source>
</evidence>
<gene>
    <name evidence="2" type="ORF">CAFE_16200</name>
</gene>
<keyword evidence="1" id="KW-0812">Transmembrane</keyword>
<comment type="caution">
    <text evidence="2">The sequence shown here is derived from an EMBL/GenBank/DDBJ whole genome shotgun (WGS) entry which is preliminary data.</text>
</comment>
<feature type="transmembrane region" description="Helical" evidence="1">
    <location>
        <begin position="20"/>
        <end position="40"/>
    </location>
</feature>
<evidence type="ECO:0000256" key="1">
    <source>
        <dbReference type="SAM" id="Phobius"/>
    </source>
</evidence>
<proteinExistence type="predicted"/>